<dbReference type="SUPFAM" id="SSF51735">
    <property type="entry name" value="NAD(P)-binding Rossmann-fold domains"/>
    <property type="match status" value="1"/>
</dbReference>
<dbReference type="InterPro" id="IPR006076">
    <property type="entry name" value="FAD-dep_OxRdtase"/>
</dbReference>
<dbReference type="SMART" id="SM00829">
    <property type="entry name" value="PKS_ER"/>
    <property type="match status" value="1"/>
</dbReference>
<dbReference type="InterPro" id="IPR013149">
    <property type="entry name" value="ADH-like_C"/>
</dbReference>
<evidence type="ECO:0000256" key="3">
    <source>
        <dbReference type="ARBA" id="ARBA00023002"/>
    </source>
</evidence>
<dbReference type="OrthoDB" id="498204at2759"/>
<dbReference type="Gene3D" id="3.30.1360.120">
    <property type="entry name" value="Probable tRNA modification gtpase trme, domain 1"/>
    <property type="match status" value="1"/>
</dbReference>
<dbReference type="Pfam" id="PF08669">
    <property type="entry name" value="GCV_T_C"/>
    <property type="match status" value="1"/>
</dbReference>
<evidence type="ECO:0000256" key="2">
    <source>
        <dbReference type="ARBA" id="ARBA00008609"/>
    </source>
</evidence>
<evidence type="ECO:0000313" key="5">
    <source>
        <dbReference type="EMBL" id="EGU83069.1"/>
    </source>
</evidence>
<dbReference type="Gene3D" id="3.50.50.60">
    <property type="entry name" value="FAD/NAD(P)-binding domain"/>
    <property type="match status" value="1"/>
</dbReference>
<comment type="similarity">
    <text evidence="1">Belongs to the zinc-containing alcohol dehydrogenase family.</text>
</comment>
<dbReference type="GO" id="GO:0016651">
    <property type="term" value="F:oxidoreductase activity, acting on NAD(P)H"/>
    <property type="evidence" value="ECO:0007669"/>
    <property type="project" value="InterPro"/>
</dbReference>
<dbReference type="EMBL" id="AFQF01001955">
    <property type="protein sequence ID" value="EGU83069.1"/>
    <property type="molecule type" value="Genomic_DNA"/>
</dbReference>
<name>F9FJ34_FUSOF</name>
<dbReference type="SUPFAM" id="SSF51905">
    <property type="entry name" value="FAD/NAD(P)-binding domain"/>
    <property type="match status" value="1"/>
</dbReference>
<comment type="caution">
    <text evidence="5">The sequence shown here is derived from an EMBL/GenBank/DDBJ whole genome shotgun (WGS) entry which is preliminary data.</text>
</comment>
<dbReference type="Pfam" id="PF01571">
    <property type="entry name" value="GCV_T"/>
    <property type="match status" value="1"/>
</dbReference>
<organism evidence="5">
    <name type="scientific">Fusarium oxysporum (strain Fo5176)</name>
    <name type="common">Fusarium vascular wilt</name>
    <dbReference type="NCBI Taxonomy" id="660025"/>
    <lineage>
        <taxon>Eukaryota</taxon>
        <taxon>Fungi</taxon>
        <taxon>Dikarya</taxon>
        <taxon>Ascomycota</taxon>
        <taxon>Pezizomycotina</taxon>
        <taxon>Sordariomycetes</taxon>
        <taxon>Hypocreomycetidae</taxon>
        <taxon>Hypocreales</taxon>
        <taxon>Nectriaceae</taxon>
        <taxon>Fusarium</taxon>
        <taxon>Fusarium oxysporum species complex</taxon>
    </lineage>
</organism>
<dbReference type="Pfam" id="PF01266">
    <property type="entry name" value="DAO"/>
    <property type="match status" value="1"/>
</dbReference>
<dbReference type="InterPro" id="IPR032503">
    <property type="entry name" value="FAO_M"/>
</dbReference>
<dbReference type="Gene3D" id="3.90.180.10">
    <property type="entry name" value="Medium-chain alcohol dehydrogenases, catalytic domain"/>
    <property type="match status" value="1"/>
</dbReference>
<dbReference type="PANTHER" id="PTHR45348">
    <property type="entry name" value="HYPOTHETICAL OXIDOREDUCTASE (EUROFUNG)"/>
    <property type="match status" value="1"/>
</dbReference>
<feature type="domain" description="Enoyl reductase (ER)" evidence="4">
    <location>
        <begin position="869"/>
        <end position="1204"/>
    </location>
</feature>
<dbReference type="PANTHER" id="PTHR45348:SF2">
    <property type="entry name" value="ZINC-TYPE ALCOHOL DEHYDROGENASE-LIKE PROTEIN C2E1P3.01"/>
    <property type="match status" value="1"/>
</dbReference>
<evidence type="ECO:0000256" key="1">
    <source>
        <dbReference type="ARBA" id="ARBA00008072"/>
    </source>
</evidence>
<dbReference type="CDD" id="cd08249">
    <property type="entry name" value="enoyl_reductase_like"/>
    <property type="match status" value="1"/>
</dbReference>
<dbReference type="InterPro" id="IPR047122">
    <property type="entry name" value="Trans-enoyl_RdTase-like"/>
</dbReference>
<dbReference type="InterPro" id="IPR036188">
    <property type="entry name" value="FAD/NAD-bd_sf"/>
</dbReference>
<dbReference type="PaxDb" id="5507-FOXG_12340P0"/>
<gene>
    <name evidence="5" type="ORF">FOXB_06413</name>
</gene>
<dbReference type="STRING" id="660025.F9FJ34"/>
<comment type="similarity">
    <text evidence="2">Belongs to the GcvT family.</text>
</comment>
<keyword evidence="3" id="KW-0560">Oxidoreductase</keyword>
<dbReference type="AlphaFoldDB" id="F9FJ34"/>
<dbReference type="Pfam" id="PF00107">
    <property type="entry name" value="ADH_zinc_N"/>
    <property type="match status" value="1"/>
</dbReference>
<dbReference type="Gene3D" id="3.40.50.720">
    <property type="entry name" value="NAD(P)-binding Rossmann-like Domain"/>
    <property type="match status" value="1"/>
</dbReference>
<dbReference type="InterPro" id="IPR006222">
    <property type="entry name" value="GCVT_N"/>
</dbReference>
<protein>
    <recommendedName>
        <fullName evidence="4">Enoyl reductase (ER) domain-containing protein</fullName>
    </recommendedName>
</protein>
<dbReference type="InterPro" id="IPR013977">
    <property type="entry name" value="GcvT_C"/>
</dbReference>
<evidence type="ECO:0000259" key="4">
    <source>
        <dbReference type="SMART" id="SM00829"/>
    </source>
</evidence>
<dbReference type="InterPro" id="IPR036291">
    <property type="entry name" value="NAD(P)-bd_dom_sf"/>
</dbReference>
<dbReference type="Gene3D" id="3.30.9.10">
    <property type="entry name" value="D-Amino Acid Oxidase, subunit A, domain 2"/>
    <property type="match status" value="1"/>
</dbReference>
<dbReference type="InterPro" id="IPR011032">
    <property type="entry name" value="GroES-like_sf"/>
</dbReference>
<dbReference type="SUPFAM" id="SSF54373">
    <property type="entry name" value="FAD-linked reductases, C-terminal domain"/>
    <property type="match status" value="1"/>
</dbReference>
<reference evidence="5" key="1">
    <citation type="journal article" date="2012" name="Mol. Plant Microbe Interact.">
        <title>A highly conserved effector in Fusarium oxysporum is required for full virulence on Arabidopsis.</title>
        <authorList>
            <person name="Thatcher L.F."/>
            <person name="Gardiner D.M."/>
            <person name="Kazan K."/>
            <person name="Manners J."/>
        </authorList>
    </citation>
    <scope>NUCLEOTIDE SEQUENCE [LARGE SCALE GENOMIC DNA]</scope>
    <source>
        <strain evidence="5">Fo5176</strain>
    </source>
</reference>
<dbReference type="InterPro" id="IPR029043">
    <property type="entry name" value="GcvT/YgfZ_C"/>
</dbReference>
<sequence>MAPSPRVLIIGAGIVGVNVADELVSRGWTDITVLDQGPLDMPGGSTSHAPGLVFQTNTSKTLSKMATYTVEKLLSLDCFNQVGGLEIATTPARLEELKRKRGYAYSWGIEANLISPEKCLELYPLLDKSKVLGGLHIPTDGLALARPAQAKLIERTRAAGVKYHGSTVVTSIDHHDGHVSAVVTKNGTFEADIVISCAGFWGVEIGAMVGLPVPLTPMAHQYVHTKSVPCQKGKNEEPNGAKLPILRHQDQDLYYREHGDHIGIGFYGHRPMPVVAASLGETPKNVDSRNMPSSLQFTPKDFAPGWELSKEILPALRETEIDHGFNGIMSFTPDGGPLVGQAPNFDNFYVAEAVWVTQSAGVGKALAELLTTGRSEIDLSECDISRFEQVQLSPAYVSETTSQQFVEVYDILHPLQPKESPRDLRVSPFHQRQQELGAYFLEAGGWERPHHFAANEKLLKDLPEAWKPVERDAWSSRYYSAVSAAEAWKTRTAVALYDQTPIRRLEITGPGAAELLQRLTTGNVAGKVGKVTFTLLLDTHGGIKSDIFVARLGEDLFHLGVNGPVDLHYFTREAKVQTKASPHRAVQVRDITGGLAAVGVWGPRSKDLIKLVSKDDFSDRALPYLSVKKAEISGIPVIATNFSYIGEEGWEIYTTADNGLRLWDALWQGGQPYGVIAAGRSTFNALRIEKGFRSWGTDMTSEYDPYEAGLEFALQPGKDGYVGYNALKGRSSEKVSRRIRGLTIDDGRSVILGKEPVFVKGRAVGYVTSAAFGYSIRKPITYAYLPKEVLEGDKVEIEYFGKRIKATVTSLPFYQPEKSAYGQTSQASFSALCVISHPLNGIWDSRENPSTVDEMTRMRAFVTDGKGSGSVQSVPRPSPREGEILVKIHYAALNPGDWKLVEGDVLDGPAQPGLIAGCDFAGTVEDPNGSDWKKGQRVGGWVHGATFEGIGSFAEYMNIEASFVFAVPDNISLQQASTISLAFATATQAMYQHLSLPEPYQSKEDRVDFLVYGASTSVGLYALQLGKLSGLRVIAVASSKNHDLLKRQGAEVTVDYHDEDWVGRVKEITGGKLRYALDNIADGGSPEKVARCLAHSAGSQLIALSPLDKESLHNVNPYVNAESMLAFTVFGRALGDEYTVFDNTGPETPAEKRAWEKYLRLVTKMLEQGDLETNPVREVGTLDNVTEAFQLSREGKLSAEKAVLRVVAEE</sequence>
<dbReference type="SUPFAM" id="SSF103025">
    <property type="entry name" value="Folate-binding domain"/>
    <property type="match status" value="1"/>
</dbReference>
<dbReference type="InterPro" id="IPR020843">
    <property type="entry name" value="ER"/>
</dbReference>
<dbReference type="Gene3D" id="2.40.30.110">
    <property type="entry name" value="Aminomethyltransferase beta-barrel domains"/>
    <property type="match status" value="1"/>
</dbReference>
<dbReference type="SUPFAM" id="SSF50129">
    <property type="entry name" value="GroES-like"/>
    <property type="match status" value="1"/>
</dbReference>
<accession>F9FJ34</accession>
<dbReference type="SUPFAM" id="SSF101790">
    <property type="entry name" value="Aminomethyltransferase beta-barrel domain"/>
    <property type="match status" value="1"/>
</dbReference>
<proteinExistence type="inferred from homology"/>
<dbReference type="Gene3D" id="3.30.70.1400">
    <property type="entry name" value="Aminomethyltransferase beta-barrel domains"/>
    <property type="match status" value="1"/>
</dbReference>
<dbReference type="InterPro" id="IPR027266">
    <property type="entry name" value="TrmE/GcvT-like"/>
</dbReference>
<dbReference type="InterPro" id="IPR013154">
    <property type="entry name" value="ADH-like_N"/>
</dbReference>
<dbReference type="Pfam" id="PF08240">
    <property type="entry name" value="ADH_N"/>
    <property type="match status" value="1"/>
</dbReference>
<dbReference type="Pfam" id="PF16350">
    <property type="entry name" value="FAO_M"/>
    <property type="match status" value="1"/>
</dbReference>